<dbReference type="SMART" id="SM00487">
    <property type="entry name" value="DEXDc"/>
    <property type="match status" value="1"/>
</dbReference>
<evidence type="ECO:0000259" key="3">
    <source>
        <dbReference type="PROSITE" id="PS51192"/>
    </source>
</evidence>
<feature type="non-terminal residue" evidence="4">
    <location>
        <position position="595"/>
    </location>
</feature>
<dbReference type="GO" id="GO:0061630">
    <property type="term" value="F:ubiquitin protein ligase activity"/>
    <property type="evidence" value="ECO:0007669"/>
    <property type="project" value="TreeGrafter"/>
</dbReference>
<sequence>MATLNEHAVVTVTSTQVRASADDSILVETGGFTPTRWFLEHTANASNDEAEPPKKKRRISKKAELPAAPVFDTASEDEIRIHRVCIDLHFPDTLRTKSASAKATEDDVEFEKAEGIAVVPYGIDSDWDGSWMRLTAPGKLGAVLMIECSEIPQSTRDALRQIALPGQLRAAYTGTREKTNPATKLRCTMKRSLGQFYTVIRLEASVSWRSGISAFPQGMPTGRARVYGDYDLMAQAYHDTARVEVDHAQPWTPHDFYDSVHVPDSNAGGEGMYKDVLDTELYPFQERAVSWMLRREGMEYKTKQLVRVPEEERKRLEFFEPVRDVDGKLCYVNYLQGIVSHQPLLEEDPLSGGLLAEEMGLGKTVEVLSLIALHKRINLPNRNVQDDHSGTQVTPSRATLIITPASILQQWESELARHAPSLRVWHYKGTLADGRTRSDADVVQDLAHGFDVVLATYQTLGQEIHYAEDPPERNMRHARRFDRKRSPLVQIQWWRICLDEAQMVESGVTAAARVACRLPRIHSWAVSGTPLRKNAQDLHGLLIFLRYKPLSGDAKLWSHLITNHRHLFRRIWGEIALRHTKAHVRDELRLPAQKR</sequence>
<dbReference type="InterPro" id="IPR027417">
    <property type="entry name" value="P-loop_NTPase"/>
</dbReference>
<dbReference type="Gene3D" id="3.40.50.10810">
    <property type="entry name" value="Tandem AAA-ATPase domain"/>
    <property type="match status" value="1"/>
</dbReference>
<dbReference type="Pfam" id="PF00176">
    <property type="entry name" value="SNF2-rel_dom"/>
    <property type="match status" value="1"/>
</dbReference>
<gene>
    <name evidence="4" type="ORF">B0A55_11542</name>
</gene>
<dbReference type="STRING" id="329884.A0A4U0WN02"/>
<dbReference type="GO" id="GO:0000209">
    <property type="term" value="P:protein polyubiquitination"/>
    <property type="evidence" value="ECO:0007669"/>
    <property type="project" value="TreeGrafter"/>
</dbReference>
<dbReference type="GO" id="GO:0005524">
    <property type="term" value="F:ATP binding"/>
    <property type="evidence" value="ECO:0007669"/>
    <property type="project" value="InterPro"/>
</dbReference>
<organism evidence="4 5">
    <name type="scientific">Friedmanniomyces simplex</name>
    <dbReference type="NCBI Taxonomy" id="329884"/>
    <lineage>
        <taxon>Eukaryota</taxon>
        <taxon>Fungi</taxon>
        <taxon>Dikarya</taxon>
        <taxon>Ascomycota</taxon>
        <taxon>Pezizomycotina</taxon>
        <taxon>Dothideomycetes</taxon>
        <taxon>Dothideomycetidae</taxon>
        <taxon>Mycosphaerellales</taxon>
        <taxon>Teratosphaeriaceae</taxon>
        <taxon>Friedmanniomyces</taxon>
    </lineage>
</organism>
<comment type="caution">
    <text evidence="4">The sequence shown here is derived from an EMBL/GenBank/DDBJ whole genome shotgun (WGS) entry which is preliminary data.</text>
</comment>
<dbReference type="PANTHER" id="PTHR45865:SF1">
    <property type="entry name" value="E3 UBIQUITIN-PROTEIN LIGASE SHPRH"/>
    <property type="match status" value="1"/>
</dbReference>
<dbReference type="OrthoDB" id="5330228at2759"/>
<keyword evidence="2" id="KW-0067">ATP-binding</keyword>
<accession>A0A4U0WN02</accession>
<evidence type="ECO:0000313" key="5">
    <source>
        <dbReference type="Proteomes" id="UP000309340"/>
    </source>
</evidence>
<dbReference type="InterPro" id="IPR000330">
    <property type="entry name" value="SNF2_N"/>
</dbReference>
<evidence type="ECO:0000313" key="4">
    <source>
        <dbReference type="EMBL" id="TKA64227.1"/>
    </source>
</evidence>
<dbReference type="EMBL" id="NAJQ01000855">
    <property type="protein sequence ID" value="TKA64227.1"/>
    <property type="molecule type" value="Genomic_DNA"/>
</dbReference>
<dbReference type="InterPro" id="IPR052583">
    <property type="entry name" value="ATP-helicase/E3_Ub-Ligase"/>
</dbReference>
<dbReference type="InterPro" id="IPR014001">
    <property type="entry name" value="Helicase_ATP-bd"/>
</dbReference>
<dbReference type="GO" id="GO:0006974">
    <property type="term" value="P:DNA damage response"/>
    <property type="evidence" value="ECO:0007669"/>
    <property type="project" value="TreeGrafter"/>
</dbReference>
<dbReference type="PANTHER" id="PTHR45865">
    <property type="entry name" value="E3 UBIQUITIN-PROTEIN LIGASE SHPRH FAMILY MEMBER"/>
    <property type="match status" value="1"/>
</dbReference>
<dbReference type="Proteomes" id="UP000309340">
    <property type="component" value="Unassembled WGS sequence"/>
</dbReference>
<dbReference type="InterPro" id="IPR038718">
    <property type="entry name" value="SNF2-like_sf"/>
</dbReference>
<evidence type="ECO:0000256" key="1">
    <source>
        <dbReference type="ARBA" id="ARBA00022741"/>
    </source>
</evidence>
<dbReference type="PROSITE" id="PS51192">
    <property type="entry name" value="HELICASE_ATP_BIND_1"/>
    <property type="match status" value="1"/>
</dbReference>
<evidence type="ECO:0000256" key="2">
    <source>
        <dbReference type="ARBA" id="ARBA00022840"/>
    </source>
</evidence>
<dbReference type="CDD" id="cd18070">
    <property type="entry name" value="DEXQc_SHPRH"/>
    <property type="match status" value="1"/>
</dbReference>
<dbReference type="SUPFAM" id="SSF52540">
    <property type="entry name" value="P-loop containing nucleoside triphosphate hydrolases"/>
    <property type="match status" value="1"/>
</dbReference>
<dbReference type="AlphaFoldDB" id="A0A4U0WN02"/>
<feature type="domain" description="Helicase ATP-binding" evidence="3">
    <location>
        <begin position="344"/>
        <end position="548"/>
    </location>
</feature>
<proteinExistence type="predicted"/>
<name>A0A4U0WN02_9PEZI</name>
<dbReference type="GO" id="GO:0005634">
    <property type="term" value="C:nucleus"/>
    <property type="evidence" value="ECO:0007669"/>
    <property type="project" value="TreeGrafter"/>
</dbReference>
<keyword evidence="1" id="KW-0547">Nucleotide-binding</keyword>
<protein>
    <recommendedName>
        <fullName evidence="3">Helicase ATP-binding domain-containing protein</fullName>
    </recommendedName>
</protein>
<keyword evidence="5" id="KW-1185">Reference proteome</keyword>
<reference evidence="4 5" key="1">
    <citation type="submission" date="2017-03" db="EMBL/GenBank/DDBJ databases">
        <title>Genomes of endolithic fungi from Antarctica.</title>
        <authorList>
            <person name="Coleine C."/>
            <person name="Masonjones S."/>
            <person name="Stajich J.E."/>
        </authorList>
    </citation>
    <scope>NUCLEOTIDE SEQUENCE [LARGE SCALE GENOMIC DNA]</scope>
    <source>
        <strain evidence="4 5">CCFEE 5184</strain>
    </source>
</reference>